<feature type="transmembrane region" description="Helical" evidence="1">
    <location>
        <begin position="6"/>
        <end position="27"/>
    </location>
</feature>
<dbReference type="PRINTS" id="PR00111">
    <property type="entry name" value="ABHYDROLASE"/>
</dbReference>
<dbReference type="Gene3D" id="3.40.50.1820">
    <property type="entry name" value="alpha/beta hydrolase"/>
    <property type="match status" value="1"/>
</dbReference>
<dbReference type="InterPro" id="IPR050471">
    <property type="entry name" value="AB_hydrolase"/>
</dbReference>
<evidence type="ECO:0000313" key="3">
    <source>
        <dbReference type="EMBL" id="KAA1194123.1"/>
    </source>
</evidence>
<protein>
    <submittedName>
        <fullName evidence="3">Alpha/beta hydrolase</fullName>
    </submittedName>
</protein>
<keyword evidence="3" id="KW-0378">Hydrolase</keyword>
<feature type="transmembrane region" description="Helical" evidence="1">
    <location>
        <begin position="34"/>
        <end position="58"/>
    </location>
</feature>
<gene>
    <name evidence="3" type="ORF">F0M18_01400</name>
</gene>
<keyword evidence="1" id="KW-1133">Transmembrane helix</keyword>
<evidence type="ECO:0000256" key="1">
    <source>
        <dbReference type="SAM" id="Phobius"/>
    </source>
</evidence>
<keyword evidence="1" id="KW-0812">Transmembrane</keyword>
<dbReference type="EMBL" id="VTUX01000001">
    <property type="protein sequence ID" value="KAA1194123.1"/>
    <property type="molecule type" value="Genomic_DNA"/>
</dbReference>
<evidence type="ECO:0000313" key="4">
    <source>
        <dbReference type="Proteomes" id="UP000323708"/>
    </source>
</evidence>
<organism evidence="3 4">
    <name type="scientific">Pseudohalioglobus sediminis</name>
    <dbReference type="NCBI Taxonomy" id="2606449"/>
    <lineage>
        <taxon>Bacteria</taxon>
        <taxon>Pseudomonadati</taxon>
        <taxon>Pseudomonadota</taxon>
        <taxon>Gammaproteobacteria</taxon>
        <taxon>Cellvibrionales</taxon>
        <taxon>Halieaceae</taxon>
        <taxon>Pseudohalioglobus</taxon>
    </lineage>
</organism>
<dbReference type="PANTHER" id="PTHR43433">
    <property type="entry name" value="HYDROLASE, ALPHA/BETA FOLD FAMILY PROTEIN"/>
    <property type="match status" value="1"/>
</dbReference>
<dbReference type="RefSeq" id="WP_149609592.1">
    <property type="nucleotide sequence ID" value="NZ_VTUX01000001.1"/>
</dbReference>
<comment type="caution">
    <text evidence="3">The sequence shown here is derived from an EMBL/GenBank/DDBJ whole genome shotgun (WGS) entry which is preliminary data.</text>
</comment>
<keyword evidence="1" id="KW-0472">Membrane</keyword>
<dbReference type="InterPro" id="IPR000073">
    <property type="entry name" value="AB_hydrolase_1"/>
</dbReference>
<accession>A0A5B0X4E6</accession>
<dbReference type="SUPFAM" id="SSF53474">
    <property type="entry name" value="alpha/beta-Hydrolases"/>
    <property type="match status" value="1"/>
</dbReference>
<dbReference type="GO" id="GO:0016787">
    <property type="term" value="F:hydrolase activity"/>
    <property type="evidence" value="ECO:0007669"/>
    <property type="project" value="UniProtKB-KW"/>
</dbReference>
<dbReference type="Proteomes" id="UP000323708">
    <property type="component" value="Unassembled WGS sequence"/>
</dbReference>
<feature type="domain" description="AB hydrolase-1" evidence="2">
    <location>
        <begin position="118"/>
        <end position="200"/>
    </location>
</feature>
<dbReference type="AlphaFoldDB" id="A0A5B0X4E6"/>
<sequence length="404" mass="42827">MLYAMLSHNGAFPIIALLFAAALALLAGRLRARWLAVPVWVLAGFAALFCAAGLYGSWRIHSITAATPAPGEMVDVGGYRMHILAEGASPLGAAPVIWIAGQHSAGFALKHLHDGIKADYRSILFDRPGAGWSEAGPFPRRTALEAAELHTLLERAGERGPFVVVGHSYGGLLAVNFARRYPEQVAALVLLDATPPDSLVYGGFDGLAMVSRLGMLQALARSVGVQSDLLDVMASRNPRAADQYLPVKEALGENLALINRAEAGPKAGWATASIFSEGAHPQVLDTAFDLVVYDGELGDMPVYVVLPGTLQSLDWDDDEAVTAFQAATGMPAADLSRFAHISEAMRYRFLQVSSAARLLRAPAGTGHLFPYETPGFVIDLVRQAVASPVPADDAVGGANAPQRR</sequence>
<dbReference type="Pfam" id="PF00561">
    <property type="entry name" value="Abhydrolase_1"/>
    <property type="match status" value="1"/>
</dbReference>
<reference evidence="3 4" key="1">
    <citation type="submission" date="2019-09" db="EMBL/GenBank/DDBJ databases">
        <authorList>
            <person name="Chen X.-Y."/>
        </authorList>
    </citation>
    <scope>NUCLEOTIDE SEQUENCE [LARGE SCALE GENOMIC DNA]</scope>
    <source>
        <strain evidence="3 4">NY5</strain>
    </source>
</reference>
<dbReference type="InterPro" id="IPR029058">
    <property type="entry name" value="AB_hydrolase_fold"/>
</dbReference>
<name>A0A5B0X4E6_9GAMM</name>
<dbReference type="PANTHER" id="PTHR43433:SF5">
    <property type="entry name" value="AB HYDROLASE-1 DOMAIN-CONTAINING PROTEIN"/>
    <property type="match status" value="1"/>
</dbReference>
<keyword evidence="4" id="KW-1185">Reference proteome</keyword>
<evidence type="ECO:0000259" key="2">
    <source>
        <dbReference type="Pfam" id="PF00561"/>
    </source>
</evidence>
<proteinExistence type="predicted"/>